<dbReference type="Proteomes" id="UP001195483">
    <property type="component" value="Unassembled WGS sequence"/>
</dbReference>
<comment type="caution">
    <text evidence="1">The sequence shown here is derived from an EMBL/GenBank/DDBJ whole genome shotgun (WGS) entry which is preliminary data.</text>
</comment>
<reference evidence="1" key="1">
    <citation type="journal article" date="2021" name="Genome Biol. Evol.">
        <title>A High-Quality Reference Genome for a Parasitic Bivalve with Doubly Uniparental Inheritance (Bivalvia: Unionida).</title>
        <authorList>
            <person name="Smith C.H."/>
        </authorList>
    </citation>
    <scope>NUCLEOTIDE SEQUENCE</scope>
    <source>
        <strain evidence="1">CHS0354</strain>
    </source>
</reference>
<evidence type="ECO:0000313" key="2">
    <source>
        <dbReference type="Proteomes" id="UP001195483"/>
    </source>
</evidence>
<reference evidence="1" key="2">
    <citation type="journal article" date="2021" name="Genome Biol. Evol.">
        <title>Developing a high-quality reference genome for a parasitic bivalve with doubly uniparental inheritance (Bivalvia: Unionida).</title>
        <authorList>
            <person name="Smith C.H."/>
        </authorList>
    </citation>
    <scope>NUCLEOTIDE SEQUENCE</scope>
    <source>
        <strain evidence="1">CHS0354</strain>
        <tissue evidence="1">Mantle</tissue>
    </source>
</reference>
<gene>
    <name evidence="1" type="ORF">CHS0354_042084</name>
</gene>
<accession>A0AAE0WEQ4</accession>
<keyword evidence="2" id="KW-1185">Reference proteome</keyword>
<protein>
    <submittedName>
        <fullName evidence="1">Uncharacterized protein</fullName>
    </submittedName>
</protein>
<sequence length="141" mass="15846">MSQIQNNITTFGANKVVTHEAKQFTFTKHKLNTKAESKDIHQYVRISGNLQTRSVPIVEQGAALKWGITQTGTKHGVRCISKQGLPNLSVVSNSLEMNCCPYDQLKFIRIHTAVDAMKTKGKVRVRLNGRWGSSEWMDTTE</sequence>
<name>A0AAE0WEQ4_9BIVA</name>
<organism evidence="1 2">
    <name type="scientific">Potamilus streckersoni</name>
    <dbReference type="NCBI Taxonomy" id="2493646"/>
    <lineage>
        <taxon>Eukaryota</taxon>
        <taxon>Metazoa</taxon>
        <taxon>Spiralia</taxon>
        <taxon>Lophotrochozoa</taxon>
        <taxon>Mollusca</taxon>
        <taxon>Bivalvia</taxon>
        <taxon>Autobranchia</taxon>
        <taxon>Heteroconchia</taxon>
        <taxon>Palaeoheterodonta</taxon>
        <taxon>Unionida</taxon>
        <taxon>Unionoidea</taxon>
        <taxon>Unionidae</taxon>
        <taxon>Ambleminae</taxon>
        <taxon>Lampsilini</taxon>
        <taxon>Potamilus</taxon>
    </lineage>
</organism>
<dbReference type="AlphaFoldDB" id="A0AAE0WEQ4"/>
<proteinExistence type="predicted"/>
<reference evidence="1" key="3">
    <citation type="submission" date="2023-05" db="EMBL/GenBank/DDBJ databases">
        <authorList>
            <person name="Smith C.H."/>
        </authorList>
    </citation>
    <scope>NUCLEOTIDE SEQUENCE</scope>
    <source>
        <strain evidence="1">CHS0354</strain>
        <tissue evidence="1">Mantle</tissue>
    </source>
</reference>
<dbReference type="EMBL" id="JAEAOA010002353">
    <property type="protein sequence ID" value="KAK3612583.1"/>
    <property type="molecule type" value="Genomic_DNA"/>
</dbReference>
<evidence type="ECO:0000313" key="1">
    <source>
        <dbReference type="EMBL" id="KAK3612583.1"/>
    </source>
</evidence>